<evidence type="ECO:0000256" key="3">
    <source>
        <dbReference type="ARBA" id="ARBA00022833"/>
    </source>
</evidence>
<keyword evidence="8" id="KW-1185">Reference proteome</keyword>
<dbReference type="Gene3D" id="3.30.40.10">
    <property type="entry name" value="Zinc/RING finger domain, C3HC4 (zinc finger)"/>
    <property type="match status" value="1"/>
</dbReference>
<protein>
    <submittedName>
        <fullName evidence="7">Tripartite motif-containing protein 59</fullName>
    </submittedName>
</protein>
<feature type="non-terminal residue" evidence="7">
    <location>
        <position position="302"/>
    </location>
</feature>
<dbReference type="InterPro" id="IPR013083">
    <property type="entry name" value="Znf_RING/FYVE/PHD"/>
</dbReference>
<dbReference type="FunFam" id="3.30.160.60:FF:000772">
    <property type="entry name" value="tripartite motif-containing protein 59"/>
    <property type="match status" value="1"/>
</dbReference>
<gene>
    <name evidence="7" type="ORF">N310_03287</name>
</gene>
<feature type="domain" description="RING-type" evidence="5">
    <location>
        <begin position="10"/>
        <end position="56"/>
    </location>
</feature>
<proteinExistence type="predicted"/>
<dbReference type="InterPro" id="IPR001841">
    <property type="entry name" value="Znf_RING"/>
</dbReference>
<keyword evidence="1" id="KW-0479">Metal-binding</keyword>
<dbReference type="EMBL" id="KK828638">
    <property type="protein sequence ID" value="KFP74713.1"/>
    <property type="molecule type" value="Genomic_DNA"/>
</dbReference>
<evidence type="ECO:0000259" key="5">
    <source>
        <dbReference type="PROSITE" id="PS50089"/>
    </source>
</evidence>
<evidence type="ECO:0000313" key="8">
    <source>
        <dbReference type="Proteomes" id="UP000053537"/>
    </source>
</evidence>
<evidence type="ECO:0000256" key="2">
    <source>
        <dbReference type="ARBA" id="ARBA00022771"/>
    </source>
</evidence>
<evidence type="ECO:0000256" key="4">
    <source>
        <dbReference type="PROSITE-ProRule" id="PRU00024"/>
    </source>
</evidence>
<feature type="domain" description="B box-type" evidence="6">
    <location>
        <begin position="88"/>
        <end position="130"/>
    </location>
</feature>
<accession>A0A091MK79</accession>
<dbReference type="GO" id="GO:0008270">
    <property type="term" value="F:zinc ion binding"/>
    <property type="evidence" value="ECO:0007669"/>
    <property type="project" value="UniProtKB-KW"/>
</dbReference>
<dbReference type="PANTHER" id="PTHR24103">
    <property type="entry name" value="E3 UBIQUITIN-PROTEIN LIGASE TRIM"/>
    <property type="match status" value="1"/>
</dbReference>
<evidence type="ECO:0000256" key="1">
    <source>
        <dbReference type="ARBA" id="ARBA00022723"/>
    </source>
</evidence>
<evidence type="ECO:0000259" key="6">
    <source>
        <dbReference type="PROSITE" id="PS50119"/>
    </source>
</evidence>
<evidence type="ECO:0000313" key="7">
    <source>
        <dbReference type="EMBL" id="KFP74713.1"/>
    </source>
</evidence>
<dbReference type="SMART" id="SM00184">
    <property type="entry name" value="RING"/>
    <property type="match status" value="1"/>
</dbReference>
<sequence>MDCLEEELTCAICYSIFVDPRVLTCSHTFCRNCLKGLIEQLDNFSLWRRLKCPSCRTLVEIPAAGAESLPINFALKAVIEKWQQEGPSGVPTCPEHHKQPLNIYCLLDRKLVCGQCLTIGQHHGHPIDDLQSAYLKAKETCGKLQEELRDRHWKHVFLRYMLLKERKCQCQTAVLGEKEVVVQYFKKLSDTLELKKQALLTALDELNSHIMEEYEPLIEQVQNMKLEQIKLYSLSLALLKEESPLAFLEGLERLQQRLQALRQKELPAVKSLEIYPRMRNVLEDLWAKTKISQISDIFTPTL</sequence>
<dbReference type="Gene3D" id="3.30.160.60">
    <property type="entry name" value="Classic Zinc Finger"/>
    <property type="match status" value="1"/>
</dbReference>
<dbReference type="InterPro" id="IPR017907">
    <property type="entry name" value="Znf_RING_CS"/>
</dbReference>
<dbReference type="PROSITE" id="PS50119">
    <property type="entry name" value="ZF_BBOX"/>
    <property type="match status" value="1"/>
</dbReference>
<keyword evidence="3" id="KW-0862">Zinc</keyword>
<dbReference type="PROSITE" id="PS00518">
    <property type="entry name" value="ZF_RING_1"/>
    <property type="match status" value="1"/>
</dbReference>
<dbReference type="SMART" id="SM00336">
    <property type="entry name" value="BBOX"/>
    <property type="match status" value="1"/>
</dbReference>
<dbReference type="SUPFAM" id="SSF57845">
    <property type="entry name" value="B-box zinc-binding domain"/>
    <property type="match status" value="1"/>
</dbReference>
<dbReference type="AlphaFoldDB" id="A0A091MK79"/>
<dbReference type="InterPro" id="IPR000315">
    <property type="entry name" value="Znf_B-box"/>
</dbReference>
<dbReference type="InterPro" id="IPR050143">
    <property type="entry name" value="TRIM/RBCC"/>
</dbReference>
<name>A0A091MK79_9PASS</name>
<keyword evidence="2 4" id="KW-0863">Zinc-finger</keyword>
<dbReference type="Pfam" id="PF00643">
    <property type="entry name" value="zf-B_box"/>
    <property type="match status" value="1"/>
</dbReference>
<dbReference type="SUPFAM" id="SSF57850">
    <property type="entry name" value="RING/U-box"/>
    <property type="match status" value="1"/>
</dbReference>
<dbReference type="Pfam" id="PF13445">
    <property type="entry name" value="zf-RING_UBOX"/>
    <property type="match status" value="1"/>
</dbReference>
<dbReference type="Proteomes" id="UP000053537">
    <property type="component" value="Unassembled WGS sequence"/>
</dbReference>
<dbReference type="InterPro" id="IPR027370">
    <property type="entry name" value="Znf-RING_euk"/>
</dbReference>
<dbReference type="PROSITE" id="PS50089">
    <property type="entry name" value="ZF_RING_2"/>
    <property type="match status" value="1"/>
</dbReference>
<organism evidence="7 8">
    <name type="scientific">Acanthisitta chloris</name>
    <name type="common">rifleman</name>
    <dbReference type="NCBI Taxonomy" id="57068"/>
    <lineage>
        <taxon>Eukaryota</taxon>
        <taxon>Metazoa</taxon>
        <taxon>Chordata</taxon>
        <taxon>Craniata</taxon>
        <taxon>Vertebrata</taxon>
        <taxon>Euteleostomi</taxon>
        <taxon>Archelosauria</taxon>
        <taxon>Archosauria</taxon>
        <taxon>Dinosauria</taxon>
        <taxon>Saurischia</taxon>
        <taxon>Theropoda</taxon>
        <taxon>Coelurosauria</taxon>
        <taxon>Aves</taxon>
        <taxon>Neognathae</taxon>
        <taxon>Neoaves</taxon>
        <taxon>Telluraves</taxon>
        <taxon>Australaves</taxon>
        <taxon>Passeriformes</taxon>
        <taxon>Acanthisittidae</taxon>
        <taxon>Acanthisitta</taxon>
    </lineage>
</organism>
<dbReference type="CDD" id="cd19790">
    <property type="entry name" value="Bbox2_TRIM59_C-XI"/>
    <property type="match status" value="1"/>
</dbReference>
<reference evidence="7 8" key="1">
    <citation type="submission" date="2014-04" db="EMBL/GenBank/DDBJ databases">
        <title>Genome evolution of avian class.</title>
        <authorList>
            <person name="Zhang G."/>
            <person name="Li C."/>
        </authorList>
    </citation>
    <scope>NUCLEOTIDE SEQUENCE [LARGE SCALE GENOMIC DNA]</scope>
    <source>
        <strain evidence="7">BGI_N310</strain>
    </source>
</reference>